<gene>
    <name evidence="1" type="ORF">A11Q_1229</name>
</gene>
<protein>
    <submittedName>
        <fullName evidence="1">Uncharacterized protein</fullName>
    </submittedName>
</protein>
<dbReference type="RefSeq" id="WP_015469935.1">
    <property type="nucleotide sequence ID" value="NC_020813.1"/>
</dbReference>
<dbReference type="Proteomes" id="UP000012040">
    <property type="component" value="Chromosome"/>
</dbReference>
<sequence length="204" mass="22502">MKAEKTTLSCKIHRSLLRPLGLIAIAVAIPFTGYAANPSLVSAQVMDMQGKPLKQISANQEFKVEYTVKGLAQDKIESLYSDYKVLTSASGDKAFSSLDEACQKSQPITASVKMYPQSDLRSNYNQVVSEKVEIIQVSKELIKLTMKFNPLSTTNCRMSAELKNKIVIPGMTAWMESETGFEDITLQLKKPIELALVDGSSKTE</sequence>
<dbReference type="AlphaFoldDB" id="M4VAE8"/>
<accession>M4VAE8</accession>
<dbReference type="EMBL" id="CP003537">
    <property type="protein sequence ID" value="AGH95445.1"/>
    <property type="molecule type" value="Genomic_DNA"/>
</dbReference>
<evidence type="ECO:0000313" key="1">
    <source>
        <dbReference type="EMBL" id="AGH95445.1"/>
    </source>
</evidence>
<evidence type="ECO:0000313" key="2">
    <source>
        <dbReference type="Proteomes" id="UP000012040"/>
    </source>
</evidence>
<proteinExistence type="predicted"/>
<reference evidence="1 2" key="1">
    <citation type="journal article" date="2013" name="ISME J.">
        <title>By their genes ye shall know them: genomic signatures of predatory bacteria.</title>
        <authorList>
            <person name="Pasternak Z."/>
            <person name="Pietrokovski S."/>
            <person name="Rotem O."/>
            <person name="Gophna U."/>
            <person name="Lurie-Weinberger M.N."/>
            <person name="Jurkevitch E."/>
        </authorList>
    </citation>
    <scope>NUCLEOTIDE SEQUENCE [LARGE SCALE GENOMIC DNA]</scope>
    <source>
        <strain evidence="1 2">JSS</strain>
    </source>
</reference>
<dbReference type="KEGG" id="bex:A11Q_1229"/>
<name>M4VAE8_9BACT</name>
<organism evidence="1 2">
    <name type="scientific">Pseudobdellovibrio exovorus JSS</name>
    <dbReference type="NCBI Taxonomy" id="1184267"/>
    <lineage>
        <taxon>Bacteria</taxon>
        <taxon>Pseudomonadati</taxon>
        <taxon>Bdellovibrionota</taxon>
        <taxon>Bdellovibrionia</taxon>
        <taxon>Bdellovibrionales</taxon>
        <taxon>Pseudobdellovibrionaceae</taxon>
        <taxon>Pseudobdellovibrio</taxon>
    </lineage>
</organism>
<dbReference type="HOGENOM" id="CLU_1341092_0_0_7"/>
<dbReference type="STRING" id="1184267.A11Q_1229"/>
<keyword evidence="2" id="KW-1185">Reference proteome</keyword>
<dbReference type="PATRIC" id="fig|1184267.3.peg.1244"/>